<evidence type="ECO:0000313" key="9">
    <source>
        <dbReference type="EMBL" id="SEJ23974.1"/>
    </source>
</evidence>
<keyword evidence="4" id="KW-0659">Purine metabolism</keyword>
<sequence length="158" mass="17453">MIEPTPEDLLTCLRVSRWAEELSSRAYGTLLELERAAVSAATPLSPEEIDEALAAHPRIGERRDGDDAESRFSQSEQASSASGDEALAARLAEGNRAYEQRFDRVFLIRAAGRSREEIVGELERRLRNEDAVELAEVADQLRGIALLRLRATYGEVAA</sequence>
<feature type="domain" description="Oxo-4-hydroxy-4-carboxy-5-ureidoimidazoline decarboxylase" evidence="8">
    <location>
        <begin position="9"/>
        <end position="150"/>
    </location>
</feature>
<evidence type="ECO:0000256" key="1">
    <source>
        <dbReference type="ARBA" id="ARBA00001163"/>
    </source>
</evidence>
<evidence type="ECO:0000256" key="6">
    <source>
        <dbReference type="ARBA" id="ARBA00023239"/>
    </source>
</evidence>
<proteinExistence type="predicted"/>
<dbReference type="InterPro" id="IPR036778">
    <property type="entry name" value="OHCU_decarboxylase_sf"/>
</dbReference>
<evidence type="ECO:0000256" key="4">
    <source>
        <dbReference type="ARBA" id="ARBA00022631"/>
    </source>
</evidence>
<dbReference type="OrthoDB" id="5243781at2"/>
<dbReference type="AlphaFoldDB" id="A0A1H6X922"/>
<reference evidence="10" key="1">
    <citation type="submission" date="2016-10" db="EMBL/GenBank/DDBJ databases">
        <authorList>
            <person name="Varghese N."/>
        </authorList>
    </citation>
    <scope>NUCLEOTIDE SEQUENCE [LARGE SCALE GENOMIC DNA]</scope>
    <source>
        <strain evidence="10">DSM 24868</strain>
    </source>
</reference>
<accession>A0A1H6X922</accession>
<dbReference type="EMBL" id="FNZI01000002">
    <property type="protein sequence ID" value="SEJ23974.1"/>
    <property type="molecule type" value="Genomic_DNA"/>
</dbReference>
<evidence type="ECO:0000313" key="10">
    <source>
        <dbReference type="Proteomes" id="UP000183315"/>
    </source>
</evidence>
<dbReference type="eggNOG" id="COG3195">
    <property type="taxonomic scope" value="Bacteria"/>
</dbReference>
<keyword evidence="6" id="KW-0456">Lyase</keyword>
<dbReference type="PANTHER" id="PTHR43466">
    <property type="entry name" value="2-OXO-4-HYDROXY-4-CARBOXY-5-UREIDOIMIDAZOLINE DECARBOXYLASE-RELATED"/>
    <property type="match status" value="1"/>
</dbReference>
<evidence type="ECO:0000256" key="7">
    <source>
        <dbReference type="SAM" id="MobiDB-lite"/>
    </source>
</evidence>
<dbReference type="NCBIfam" id="TIGR03180">
    <property type="entry name" value="UraD_2"/>
    <property type="match status" value="1"/>
</dbReference>
<keyword evidence="5" id="KW-0210">Decarboxylase</keyword>
<dbReference type="InterPro" id="IPR017595">
    <property type="entry name" value="OHCU_decarboxylase-2"/>
</dbReference>
<dbReference type="RefSeq" id="WP_042214058.1">
    <property type="nucleotide sequence ID" value="NZ_BBLU01000005.1"/>
</dbReference>
<dbReference type="GO" id="GO:0051997">
    <property type="term" value="F:2-oxo-4-hydroxy-4-carboxy-5-ureidoimidazoline decarboxylase activity"/>
    <property type="evidence" value="ECO:0007669"/>
    <property type="project" value="UniProtKB-EC"/>
</dbReference>
<dbReference type="Gene3D" id="1.10.3330.10">
    <property type="entry name" value="Oxo-4-hydroxy-4-carboxy-5-ureidoimidazoline decarboxylase"/>
    <property type="match status" value="1"/>
</dbReference>
<evidence type="ECO:0000256" key="2">
    <source>
        <dbReference type="ARBA" id="ARBA00004754"/>
    </source>
</evidence>
<dbReference type="PANTHER" id="PTHR43466:SF1">
    <property type="entry name" value="2-OXO-4-HYDROXY-4-CARBOXY-5-UREIDOIMIDAZOLINE DECARBOXYLASE-RELATED"/>
    <property type="match status" value="1"/>
</dbReference>
<evidence type="ECO:0000256" key="3">
    <source>
        <dbReference type="ARBA" id="ARBA00012257"/>
    </source>
</evidence>
<dbReference type="Pfam" id="PF09349">
    <property type="entry name" value="OHCU_decarbox"/>
    <property type="match status" value="1"/>
</dbReference>
<dbReference type="SUPFAM" id="SSF158694">
    <property type="entry name" value="UraD-Like"/>
    <property type="match status" value="1"/>
</dbReference>
<dbReference type="GO" id="GO:0019628">
    <property type="term" value="P:urate catabolic process"/>
    <property type="evidence" value="ECO:0007669"/>
    <property type="project" value="TreeGrafter"/>
</dbReference>
<feature type="compositionally biased region" description="Polar residues" evidence="7">
    <location>
        <begin position="71"/>
        <end position="82"/>
    </location>
</feature>
<evidence type="ECO:0000256" key="5">
    <source>
        <dbReference type="ARBA" id="ARBA00022793"/>
    </source>
</evidence>
<dbReference type="GO" id="GO:0006144">
    <property type="term" value="P:purine nucleobase metabolic process"/>
    <property type="evidence" value="ECO:0007669"/>
    <property type="project" value="UniProtKB-KW"/>
</dbReference>
<evidence type="ECO:0000259" key="8">
    <source>
        <dbReference type="Pfam" id="PF09349"/>
    </source>
</evidence>
<dbReference type="Proteomes" id="UP000183315">
    <property type="component" value="Unassembled WGS sequence"/>
</dbReference>
<feature type="region of interest" description="Disordered" evidence="7">
    <location>
        <begin position="55"/>
        <end position="86"/>
    </location>
</feature>
<feature type="compositionally biased region" description="Basic and acidic residues" evidence="7">
    <location>
        <begin position="58"/>
        <end position="70"/>
    </location>
</feature>
<keyword evidence="10" id="KW-1185">Reference proteome</keyword>
<dbReference type="InterPro" id="IPR018020">
    <property type="entry name" value="OHCU_decarboxylase"/>
</dbReference>
<gene>
    <name evidence="9" type="ORF">SAMN05421637_1282</name>
</gene>
<dbReference type="STRING" id="1043493.SAMN05421637_1282"/>
<name>A0A1H6X922_9MICO</name>
<organism evidence="9 10">
    <name type="scientific">Demequina mangrovi</name>
    <dbReference type="NCBI Taxonomy" id="1043493"/>
    <lineage>
        <taxon>Bacteria</taxon>
        <taxon>Bacillati</taxon>
        <taxon>Actinomycetota</taxon>
        <taxon>Actinomycetes</taxon>
        <taxon>Micrococcales</taxon>
        <taxon>Demequinaceae</taxon>
        <taxon>Demequina</taxon>
    </lineage>
</organism>
<dbReference type="EC" id="4.1.1.97" evidence="3"/>
<comment type="pathway">
    <text evidence="2">Purine metabolism; urate degradation; (S)-allantoin from urate: step 3/3.</text>
</comment>
<comment type="catalytic activity">
    <reaction evidence="1">
        <text>5-hydroxy-2-oxo-4-ureido-2,5-dihydro-1H-imidazole-5-carboxylate + H(+) = (S)-allantoin + CO2</text>
        <dbReference type="Rhea" id="RHEA:26301"/>
        <dbReference type="ChEBI" id="CHEBI:15378"/>
        <dbReference type="ChEBI" id="CHEBI:15678"/>
        <dbReference type="ChEBI" id="CHEBI:16526"/>
        <dbReference type="ChEBI" id="CHEBI:58639"/>
        <dbReference type="EC" id="4.1.1.97"/>
    </reaction>
</comment>
<protein>
    <recommendedName>
        <fullName evidence="3">2-oxo-4-hydroxy-4-carboxy-5-ureidoimidazoline decarboxylase</fullName>
        <ecNumber evidence="3">4.1.1.97</ecNumber>
    </recommendedName>
</protein>